<dbReference type="Proteomes" id="UP000249577">
    <property type="component" value="Unassembled WGS sequence"/>
</dbReference>
<dbReference type="Gene3D" id="3.40.30.10">
    <property type="entry name" value="Glutaredoxin"/>
    <property type="match status" value="1"/>
</dbReference>
<accession>A0A2W5KQG9</accession>
<gene>
    <name evidence="2" type="ORF">DI565_01075</name>
</gene>
<dbReference type="PANTHER" id="PTHR43968:SF6">
    <property type="entry name" value="GLUTATHIONE S-TRANSFERASE OMEGA"/>
    <property type="match status" value="1"/>
</dbReference>
<dbReference type="GO" id="GO:0005737">
    <property type="term" value="C:cytoplasm"/>
    <property type="evidence" value="ECO:0007669"/>
    <property type="project" value="TreeGrafter"/>
</dbReference>
<dbReference type="Gene3D" id="1.20.1050.10">
    <property type="match status" value="1"/>
</dbReference>
<dbReference type="SUPFAM" id="SSF52833">
    <property type="entry name" value="Thioredoxin-like"/>
    <property type="match status" value="1"/>
</dbReference>
<comment type="caution">
    <text evidence="2">The sequence shown here is derived from an EMBL/GenBank/DDBJ whole genome shotgun (WGS) entry which is preliminary data.</text>
</comment>
<name>A0A2W5KQG9_ANCNO</name>
<dbReference type="CDD" id="cd03049">
    <property type="entry name" value="GST_N_3"/>
    <property type="match status" value="1"/>
</dbReference>
<dbReference type="InterPro" id="IPR004045">
    <property type="entry name" value="Glutathione_S-Trfase_N"/>
</dbReference>
<protein>
    <submittedName>
        <fullName evidence="2">Glutathione S-transferase</fullName>
    </submittedName>
</protein>
<proteinExistence type="predicted"/>
<keyword evidence="2" id="KW-0808">Transferase</keyword>
<reference evidence="2 3" key="1">
    <citation type="submission" date="2017-08" db="EMBL/GenBank/DDBJ databases">
        <title>Infants hospitalized years apart are colonized by the same room-sourced microbial strains.</title>
        <authorList>
            <person name="Brooks B."/>
            <person name="Olm M.R."/>
            <person name="Firek B.A."/>
            <person name="Baker R."/>
            <person name="Thomas B.C."/>
            <person name="Morowitz M.J."/>
            <person name="Banfield J.F."/>
        </authorList>
    </citation>
    <scope>NUCLEOTIDE SEQUENCE [LARGE SCALE GENOMIC DNA]</scope>
    <source>
        <strain evidence="2">S2_005_003_R2_43</strain>
    </source>
</reference>
<dbReference type="CDD" id="cd03205">
    <property type="entry name" value="GST_C_6"/>
    <property type="match status" value="1"/>
</dbReference>
<sequence length="199" mass="21952">MLVLRSSPPSPFGRKVKIAAHALDLIDRIEIVRTDTTNPDDPIRALNPLGKIPALELDDGTVLFDSRVIVEYLDWLAGGGTVIPAEPRERFASLRLQALADGLTEAALLQVYEARLRPEDQRSDRWLELQSGKVTRALAALEAAPPPVDIRVGQIATACALGYLDLRFEGRWRDGHPKLVAWLDAFRDATPAYDKTAAH</sequence>
<feature type="domain" description="GST N-terminal" evidence="1">
    <location>
        <begin position="1"/>
        <end position="81"/>
    </location>
</feature>
<dbReference type="InterPro" id="IPR036282">
    <property type="entry name" value="Glutathione-S-Trfase_C_sf"/>
</dbReference>
<organism evidence="2 3">
    <name type="scientific">Ancylobacter novellus</name>
    <name type="common">Thiobacillus novellus</name>
    <dbReference type="NCBI Taxonomy" id="921"/>
    <lineage>
        <taxon>Bacteria</taxon>
        <taxon>Pseudomonadati</taxon>
        <taxon>Pseudomonadota</taxon>
        <taxon>Alphaproteobacteria</taxon>
        <taxon>Hyphomicrobiales</taxon>
        <taxon>Xanthobacteraceae</taxon>
        <taxon>Ancylobacter</taxon>
    </lineage>
</organism>
<dbReference type="InterPro" id="IPR050983">
    <property type="entry name" value="GST_Omega/HSP26"/>
</dbReference>
<dbReference type="PROSITE" id="PS50404">
    <property type="entry name" value="GST_NTER"/>
    <property type="match status" value="1"/>
</dbReference>
<dbReference type="InterPro" id="IPR036249">
    <property type="entry name" value="Thioredoxin-like_sf"/>
</dbReference>
<dbReference type="AlphaFoldDB" id="A0A2W5KQG9"/>
<dbReference type="Pfam" id="PF13409">
    <property type="entry name" value="GST_N_2"/>
    <property type="match status" value="1"/>
</dbReference>
<dbReference type="PANTHER" id="PTHR43968">
    <property type="match status" value="1"/>
</dbReference>
<evidence type="ECO:0000313" key="2">
    <source>
        <dbReference type="EMBL" id="PZQ19346.1"/>
    </source>
</evidence>
<dbReference type="GO" id="GO:0016740">
    <property type="term" value="F:transferase activity"/>
    <property type="evidence" value="ECO:0007669"/>
    <property type="project" value="UniProtKB-KW"/>
</dbReference>
<evidence type="ECO:0000259" key="1">
    <source>
        <dbReference type="PROSITE" id="PS50404"/>
    </source>
</evidence>
<evidence type="ECO:0000313" key="3">
    <source>
        <dbReference type="Proteomes" id="UP000249577"/>
    </source>
</evidence>
<dbReference type="EMBL" id="QFPN01000001">
    <property type="protein sequence ID" value="PZQ19346.1"/>
    <property type="molecule type" value="Genomic_DNA"/>
</dbReference>
<dbReference type="SUPFAM" id="SSF47616">
    <property type="entry name" value="GST C-terminal domain-like"/>
    <property type="match status" value="1"/>
</dbReference>